<comment type="caution">
    <text evidence="2">The sequence shown here is derived from an EMBL/GenBank/DDBJ whole genome shotgun (WGS) entry which is preliminary data.</text>
</comment>
<feature type="non-terminal residue" evidence="2">
    <location>
        <position position="1"/>
    </location>
</feature>
<organism evidence="2 3">
    <name type="scientific">Pristionchus entomophagus</name>
    <dbReference type="NCBI Taxonomy" id="358040"/>
    <lineage>
        <taxon>Eukaryota</taxon>
        <taxon>Metazoa</taxon>
        <taxon>Ecdysozoa</taxon>
        <taxon>Nematoda</taxon>
        <taxon>Chromadorea</taxon>
        <taxon>Rhabditida</taxon>
        <taxon>Rhabditina</taxon>
        <taxon>Diplogasteromorpha</taxon>
        <taxon>Diplogasteroidea</taxon>
        <taxon>Neodiplogasteridae</taxon>
        <taxon>Pristionchus</taxon>
    </lineage>
</organism>
<evidence type="ECO:0000256" key="1">
    <source>
        <dbReference type="SAM" id="MobiDB-lite"/>
    </source>
</evidence>
<dbReference type="AlphaFoldDB" id="A0AAV5T7S8"/>
<feature type="compositionally biased region" description="Basic and acidic residues" evidence="1">
    <location>
        <begin position="101"/>
        <end position="114"/>
    </location>
</feature>
<feature type="compositionally biased region" description="Basic and acidic residues" evidence="1">
    <location>
        <begin position="29"/>
        <end position="45"/>
    </location>
</feature>
<dbReference type="Proteomes" id="UP001432027">
    <property type="component" value="Unassembled WGS sequence"/>
</dbReference>
<keyword evidence="3" id="KW-1185">Reference proteome</keyword>
<reference evidence="2" key="1">
    <citation type="submission" date="2023-10" db="EMBL/GenBank/DDBJ databases">
        <title>Genome assembly of Pristionchus species.</title>
        <authorList>
            <person name="Yoshida K."/>
            <person name="Sommer R.J."/>
        </authorList>
    </citation>
    <scope>NUCLEOTIDE SEQUENCE</scope>
    <source>
        <strain evidence="2">RS0144</strain>
    </source>
</reference>
<proteinExistence type="predicted"/>
<protein>
    <submittedName>
        <fullName evidence="2">Uncharacterized protein</fullName>
    </submittedName>
</protein>
<sequence length="148" mass="16460">FQPSNGPVSVWCLADSVVGRRFVRLPVHSQERSIDRRPPLADPRIRPNSRQGGEHAAMWQTGRSCSGRRRRRGGGEHAAAAARPRHDAHYGEGAAEDPPPEDGRREAQEDDRRAAAAAGHAHLLVSRLRPLPRPRPLLWRSIIDPPHL</sequence>
<gene>
    <name evidence="2" type="ORF">PENTCL1PPCAC_13325</name>
</gene>
<dbReference type="EMBL" id="BTSX01000003">
    <property type="protein sequence ID" value="GMS91150.1"/>
    <property type="molecule type" value="Genomic_DNA"/>
</dbReference>
<evidence type="ECO:0000313" key="3">
    <source>
        <dbReference type="Proteomes" id="UP001432027"/>
    </source>
</evidence>
<evidence type="ECO:0000313" key="2">
    <source>
        <dbReference type="EMBL" id="GMS91150.1"/>
    </source>
</evidence>
<name>A0AAV5T7S8_9BILA</name>
<accession>A0AAV5T7S8</accession>
<feature type="region of interest" description="Disordered" evidence="1">
    <location>
        <begin position="29"/>
        <end position="118"/>
    </location>
</feature>